<dbReference type="EMBL" id="JAAAIL010001313">
    <property type="protein sequence ID" value="KAG0270771.1"/>
    <property type="molecule type" value="Genomic_DNA"/>
</dbReference>
<keyword evidence="2" id="KW-1185">Reference proteome</keyword>
<proteinExistence type="predicted"/>
<evidence type="ECO:0000313" key="1">
    <source>
        <dbReference type="EMBL" id="KAG0270771.1"/>
    </source>
</evidence>
<name>A0AAD4D8W3_9FUNG</name>
<accession>A0AAD4D8W3</accession>
<evidence type="ECO:0000313" key="2">
    <source>
        <dbReference type="Proteomes" id="UP001194580"/>
    </source>
</evidence>
<sequence>MSSVDIFPEPFDRHGLRLPERVLSPPERIGALDLDGSRVAEVWTGITANLFEIVFASDLLTIKVVSTIVFHQATLVIVEPLSKNPFGYEADVVALVSAHFTDFNPLLELIPRGYRYLKIFIFKRWT</sequence>
<protein>
    <submittedName>
        <fullName evidence="1">Uncharacterized protein</fullName>
    </submittedName>
</protein>
<comment type="caution">
    <text evidence="1">The sequence shown here is derived from an EMBL/GenBank/DDBJ whole genome shotgun (WGS) entry which is preliminary data.</text>
</comment>
<organism evidence="1 2">
    <name type="scientific">Linnemannia exigua</name>
    <dbReference type="NCBI Taxonomy" id="604196"/>
    <lineage>
        <taxon>Eukaryota</taxon>
        <taxon>Fungi</taxon>
        <taxon>Fungi incertae sedis</taxon>
        <taxon>Mucoromycota</taxon>
        <taxon>Mortierellomycotina</taxon>
        <taxon>Mortierellomycetes</taxon>
        <taxon>Mortierellales</taxon>
        <taxon>Mortierellaceae</taxon>
        <taxon>Linnemannia</taxon>
    </lineage>
</organism>
<dbReference type="Proteomes" id="UP001194580">
    <property type="component" value="Unassembled WGS sequence"/>
</dbReference>
<dbReference type="AlphaFoldDB" id="A0AAD4D8W3"/>
<reference evidence="1" key="1">
    <citation type="journal article" date="2020" name="Fungal Divers.">
        <title>Resolving the Mortierellaceae phylogeny through synthesis of multi-gene phylogenetics and phylogenomics.</title>
        <authorList>
            <person name="Vandepol N."/>
            <person name="Liber J."/>
            <person name="Desiro A."/>
            <person name="Na H."/>
            <person name="Kennedy M."/>
            <person name="Barry K."/>
            <person name="Grigoriev I.V."/>
            <person name="Miller A.N."/>
            <person name="O'Donnell K."/>
            <person name="Stajich J.E."/>
            <person name="Bonito G."/>
        </authorList>
    </citation>
    <scope>NUCLEOTIDE SEQUENCE</scope>
    <source>
        <strain evidence="1">NRRL 28262</strain>
    </source>
</reference>
<gene>
    <name evidence="1" type="ORF">BGZ95_001546</name>
</gene>